<dbReference type="PANTHER" id="PTHR48090:SF7">
    <property type="entry name" value="RFBJ PROTEIN"/>
    <property type="match status" value="1"/>
</dbReference>
<protein>
    <recommendedName>
        <fullName evidence="1">Glycosyltransferase 2-like domain-containing protein</fullName>
    </recommendedName>
</protein>
<dbReference type="PANTHER" id="PTHR48090">
    <property type="entry name" value="UNDECAPRENYL-PHOSPHATE 4-DEOXY-4-FORMAMIDO-L-ARABINOSE TRANSFERASE-RELATED"/>
    <property type="match status" value="1"/>
</dbReference>
<dbReference type="Gene3D" id="3.90.550.10">
    <property type="entry name" value="Spore Coat Polysaccharide Biosynthesis Protein SpsA, Chain A"/>
    <property type="match status" value="1"/>
</dbReference>
<name>A0A382D6D5_9ZZZZ</name>
<dbReference type="InterPro" id="IPR029044">
    <property type="entry name" value="Nucleotide-diphossugar_trans"/>
</dbReference>
<dbReference type="Pfam" id="PF00535">
    <property type="entry name" value="Glycos_transf_2"/>
    <property type="match status" value="1"/>
</dbReference>
<dbReference type="CDD" id="cd04179">
    <property type="entry name" value="DPM_DPG-synthase_like"/>
    <property type="match status" value="1"/>
</dbReference>
<dbReference type="EMBL" id="UINC01037712">
    <property type="protein sequence ID" value="SVB33612.1"/>
    <property type="molecule type" value="Genomic_DNA"/>
</dbReference>
<dbReference type="InterPro" id="IPR050256">
    <property type="entry name" value="Glycosyltransferase_2"/>
</dbReference>
<dbReference type="AlphaFoldDB" id="A0A382D6D5"/>
<gene>
    <name evidence="2" type="ORF">METZ01_LOCUS186466</name>
</gene>
<feature type="domain" description="Glycosyltransferase 2-like" evidence="1">
    <location>
        <begin position="14"/>
        <end position="146"/>
    </location>
</feature>
<sequence length="249" mass="29234">MINVPQKDIEFSMAVLCYHEEESVIPFVENLHSILSFFHFNWEIVLVANYWPHIPDRTPDVARSLCERMPHTRYIAEPKQGAMGWDMKSGLDACEGRYIGVIDGDGQYPIEAILSCFAAIKISDYDFIKTYRVLRSDSLYRNIVSGIYNRLFKLLFPAYRGFQDVNSKPKIMKREAYGRMNLHAKDWFIDAEIVLNCLNLGLKMYEIPIKFQAINTRKSFVRINAVLEFTRNLFAYRFGWPPFEYKRKL</sequence>
<dbReference type="InterPro" id="IPR001173">
    <property type="entry name" value="Glyco_trans_2-like"/>
</dbReference>
<accession>A0A382D6D5</accession>
<evidence type="ECO:0000313" key="2">
    <source>
        <dbReference type="EMBL" id="SVB33612.1"/>
    </source>
</evidence>
<evidence type="ECO:0000259" key="1">
    <source>
        <dbReference type="Pfam" id="PF00535"/>
    </source>
</evidence>
<reference evidence="2" key="1">
    <citation type="submission" date="2018-05" db="EMBL/GenBank/DDBJ databases">
        <authorList>
            <person name="Lanie J.A."/>
            <person name="Ng W.-L."/>
            <person name="Kazmierczak K.M."/>
            <person name="Andrzejewski T.M."/>
            <person name="Davidsen T.M."/>
            <person name="Wayne K.J."/>
            <person name="Tettelin H."/>
            <person name="Glass J.I."/>
            <person name="Rusch D."/>
            <person name="Podicherti R."/>
            <person name="Tsui H.-C.T."/>
            <person name="Winkler M.E."/>
        </authorList>
    </citation>
    <scope>NUCLEOTIDE SEQUENCE</scope>
</reference>
<organism evidence="2">
    <name type="scientific">marine metagenome</name>
    <dbReference type="NCBI Taxonomy" id="408172"/>
    <lineage>
        <taxon>unclassified sequences</taxon>
        <taxon>metagenomes</taxon>
        <taxon>ecological metagenomes</taxon>
    </lineage>
</organism>
<proteinExistence type="predicted"/>
<dbReference type="SUPFAM" id="SSF53448">
    <property type="entry name" value="Nucleotide-diphospho-sugar transferases"/>
    <property type="match status" value="1"/>
</dbReference>